<proteinExistence type="predicted"/>
<dbReference type="InterPro" id="IPR029021">
    <property type="entry name" value="Prot-tyrosine_phosphatase-like"/>
</dbReference>
<name>A0A2U9IK28_9CREN</name>
<dbReference type="PROSITE" id="PS50056">
    <property type="entry name" value="TYR_PHOSPHATASE_2"/>
    <property type="match status" value="1"/>
</dbReference>
<evidence type="ECO:0000259" key="3">
    <source>
        <dbReference type="PROSITE" id="PS50055"/>
    </source>
</evidence>
<dbReference type="KEGG" id="asul:DFR86_01755"/>
<keyword evidence="1" id="KW-0378">Hydrolase</keyword>
<dbReference type="SUPFAM" id="SSF52799">
    <property type="entry name" value="(Phosphotyrosine protein) phosphatases II"/>
    <property type="match status" value="1"/>
</dbReference>
<dbReference type="PANTHER" id="PTHR23339">
    <property type="entry name" value="TYROSINE SPECIFIC PROTEIN PHOSPHATASE AND DUAL SPECIFICITY PROTEIN PHOSPHATASE"/>
    <property type="match status" value="1"/>
</dbReference>
<feature type="domain" description="Tyrosine specific protein phosphatases" evidence="4">
    <location>
        <begin position="86"/>
        <end position="139"/>
    </location>
</feature>
<feature type="domain" description="Tyrosine-protein phosphatase" evidence="3">
    <location>
        <begin position="1"/>
        <end position="148"/>
    </location>
</feature>
<dbReference type="GeneID" id="36836654"/>
<dbReference type="Pfam" id="PF22784">
    <property type="entry name" value="PTP-SAK"/>
    <property type="match status" value="1"/>
</dbReference>
<dbReference type="PRINTS" id="PR00700">
    <property type="entry name" value="PRTYPHPHTASE"/>
</dbReference>
<evidence type="ECO:0000259" key="2">
    <source>
        <dbReference type="PROSITE" id="PS50054"/>
    </source>
</evidence>
<keyword evidence="6" id="KW-1185">Reference proteome</keyword>
<dbReference type="OrthoDB" id="117569at2157"/>
<dbReference type="PROSITE" id="PS50054">
    <property type="entry name" value="TYR_PHOSPHATASE_DUAL"/>
    <property type="match status" value="1"/>
</dbReference>
<dbReference type="RefSeq" id="WP_110379287.1">
    <property type="nucleotide sequence ID" value="NZ_CP029288.2"/>
</dbReference>
<dbReference type="InterPro" id="IPR000387">
    <property type="entry name" value="Tyr_Pase_dom"/>
</dbReference>
<protein>
    <submittedName>
        <fullName evidence="5">Protein phosphatase</fullName>
    </submittedName>
</protein>
<feature type="domain" description="Tyrosine-protein phosphatase" evidence="2">
    <location>
        <begin position="1"/>
        <end position="153"/>
    </location>
</feature>
<reference evidence="5 6" key="1">
    <citation type="submission" date="2018-05" db="EMBL/GenBank/DDBJ databases">
        <title>Complete Genome Sequences of Extremely Thermoacidophilic, Metal-Mobilizing Type-Strain Members of the Archaeal Family Sulfolobaceae: Acidianus brierleyi DSM-1651T, Acidianus sulfidivorans DSM-18786T, Metallosphaera hakonensis DSM-7519T, and Metallosphaera prunae DSM-10039T.</title>
        <authorList>
            <person name="Counts J.A."/>
            <person name="Kelly R.M."/>
        </authorList>
    </citation>
    <scope>NUCLEOTIDE SEQUENCE [LARGE SCALE GENOMIC DNA]</scope>
    <source>
        <strain evidence="5 6">JP7</strain>
    </source>
</reference>
<dbReference type="SMART" id="SM00404">
    <property type="entry name" value="PTPc_motif"/>
    <property type="match status" value="1"/>
</dbReference>
<evidence type="ECO:0000256" key="1">
    <source>
        <dbReference type="ARBA" id="ARBA00022801"/>
    </source>
</evidence>
<evidence type="ECO:0000259" key="4">
    <source>
        <dbReference type="PROSITE" id="PS50056"/>
    </source>
</evidence>
<dbReference type="GO" id="GO:0004725">
    <property type="term" value="F:protein tyrosine phosphatase activity"/>
    <property type="evidence" value="ECO:0007669"/>
    <property type="project" value="InterPro"/>
</dbReference>
<dbReference type="InterPro" id="IPR057023">
    <property type="entry name" value="PTP-SAK"/>
</dbReference>
<dbReference type="FunFam" id="3.90.190.10:FF:000157">
    <property type="entry name" value="Protein-tyrosine phosphatase"/>
    <property type="match status" value="1"/>
</dbReference>
<dbReference type="InterPro" id="IPR003595">
    <property type="entry name" value="Tyr_Pase_cat"/>
</dbReference>
<dbReference type="AlphaFoldDB" id="A0A2U9IK28"/>
<dbReference type="Gene3D" id="3.90.190.10">
    <property type="entry name" value="Protein tyrosine phosphatase superfamily"/>
    <property type="match status" value="1"/>
</dbReference>
<dbReference type="InterPro" id="IPR050561">
    <property type="entry name" value="PTP"/>
</dbReference>
<dbReference type="InterPro" id="IPR020422">
    <property type="entry name" value="TYR_PHOSPHATASE_DUAL_dom"/>
</dbReference>
<organism evidence="5 6">
    <name type="scientific">Acidianus sulfidivorans JP7</name>
    <dbReference type="NCBI Taxonomy" id="619593"/>
    <lineage>
        <taxon>Archaea</taxon>
        <taxon>Thermoproteota</taxon>
        <taxon>Thermoprotei</taxon>
        <taxon>Sulfolobales</taxon>
        <taxon>Sulfolobaceae</taxon>
        <taxon>Acidianus</taxon>
    </lineage>
</organism>
<gene>
    <name evidence="5" type="ORF">DFR86_01755</name>
</gene>
<dbReference type="InterPro" id="IPR000242">
    <property type="entry name" value="PTP_cat"/>
</dbReference>
<dbReference type="InterPro" id="IPR016130">
    <property type="entry name" value="Tyr_Pase_AS"/>
</dbReference>
<dbReference type="PROSITE" id="PS50055">
    <property type="entry name" value="TYR_PHOSPHATASE_PTP"/>
    <property type="match status" value="1"/>
</dbReference>
<evidence type="ECO:0000313" key="5">
    <source>
        <dbReference type="EMBL" id="AWR96397.1"/>
    </source>
</evidence>
<dbReference type="PROSITE" id="PS00383">
    <property type="entry name" value="TYR_PHOSPHATASE_1"/>
    <property type="match status" value="1"/>
</dbReference>
<sequence length="153" mass="17703">MYWVRKNIIGGSSLPYTIDEIKEWKHNGVKKVLVLPEDWEIEESWGDTKYYFSLLEENNLQYLHIPIPDGYYPSESQMEEIMEWLEGNGNLVHCVGGIGRTGTVIAAYLIIKEGLNPLDAVEEVRKYRPGAVQTMQQYEFLFKIGSKYGRLSH</sequence>
<evidence type="ECO:0000313" key="6">
    <source>
        <dbReference type="Proteomes" id="UP000248410"/>
    </source>
</evidence>
<accession>A0A2U9IK28</accession>
<dbReference type="Proteomes" id="UP000248410">
    <property type="component" value="Chromosome"/>
</dbReference>
<dbReference type="EMBL" id="CP029288">
    <property type="protein sequence ID" value="AWR96397.1"/>
    <property type="molecule type" value="Genomic_DNA"/>
</dbReference>